<sequence length="417" mass="46089">MPSAQPATTATPIKLHLVSKDAAQGDFRITGQGTASVRLPADASARSLTIALRPARPGQAPAGACGLTVDATSAVLWVEKNGERYELARSIAPKALLQAHTNQSYWLSLDSNNRRLRYGKGEMPLHLMQFEYAFPETSDPLGLGQLAPTLGHVEVRGAGDHPHLVLRPIPVNLDPAPRVVRPEDITLDLIAQNTVSVAQNLPKECQLLYANVAGPNIRLASPDFPEFAQAIQYSIVTPGKMCFEKLKEKAGGEGGFSYLRITLDGNLGDSPGQPYVLEVWPAGSHSPIHDHGQANAIIKVLHGQILIEWFGTLSPQDETSWGHMLAHAGDVTFLTPQYYQIHRLSNPSPRAGGDFCATIQCYRYANKDRQHYEFFDYIDDKEQRVEHFRPDSDWTYRDFKQLIQKEWAEAMHGLSPT</sequence>
<dbReference type="InterPro" id="IPR011051">
    <property type="entry name" value="RmlC_Cupin_sf"/>
</dbReference>
<evidence type="ECO:0000313" key="2">
    <source>
        <dbReference type="Proteomes" id="UP000199517"/>
    </source>
</evidence>
<dbReference type="STRING" id="32040.SAMN04489710_101136"/>
<dbReference type="RefSeq" id="WP_092948813.1">
    <property type="nucleotide sequence ID" value="NZ_FOMQ01000001.1"/>
</dbReference>
<evidence type="ECO:0008006" key="3">
    <source>
        <dbReference type="Google" id="ProtNLM"/>
    </source>
</evidence>
<dbReference type="SUPFAM" id="SSF51182">
    <property type="entry name" value="RmlC-like cupins"/>
    <property type="match status" value="1"/>
</dbReference>
<protein>
    <recommendedName>
        <fullName evidence="3">Cysteine dioxygenase type I</fullName>
    </recommendedName>
</protein>
<dbReference type="AlphaFoldDB" id="A0A1I1RHB5"/>
<dbReference type="Proteomes" id="UP000199517">
    <property type="component" value="Unassembled WGS sequence"/>
</dbReference>
<dbReference type="InterPro" id="IPR014710">
    <property type="entry name" value="RmlC-like_jellyroll"/>
</dbReference>
<gene>
    <name evidence="1" type="ORF">SAMN04489710_101136</name>
</gene>
<dbReference type="OrthoDB" id="7059163at2"/>
<dbReference type="EMBL" id="FOMQ01000001">
    <property type="protein sequence ID" value="SFD33701.1"/>
    <property type="molecule type" value="Genomic_DNA"/>
</dbReference>
<dbReference type="Gene3D" id="2.60.120.10">
    <property type="entry name" value="Jelly Rolls"/>
    <property type="match status" value="1"/>
</dbReference>
<evidence type="ECO:0000313" key="1">
    <source>
        <dbReference type="EMBL" id="SFD33701.1"/>
    </source>
</evidence>
<organism evidence="1 2">
    <name type="scientific">Paracidovorax konjaci</name>
    <dbReference type="NCBI Taxonomy" id="32040"/>
    <lineage>
        <taxon>Bacteria</taxon>
        <taxon>Pseudomonadati</taxon>
        <taxon>Pseudomonadota</taxon>
        <taxon>Betaproteobacteria</taxon>
        <taxon>Burkholderiales</taxon>
        <taxon>Comamonadaceae</taxon>
        <taxon>Paracidovorax</taxon>
    </lineage>
</organism>
<keyword evidence="2" id="KW-1185">Reference proteome</keyword>
<reference evidence="2" key="1">
    <citation type="submission" date="2016-10" db="EMBL/GenBank/DDBJ databases">
        <authorList>
            <person name="Varghese N."/>
            <person name="Submissions S."/>
        </authorList>
    </citation>
    <scope>NUCLEOTIDE SEQUENCE [LARGE SCALE GENOMIC DNA]</scope>
    <source>
        <strain evidence="2">DSM 7481</strain>
    </source>
</reference>
<accession>A0A1I1RHB5</accession>
<dbReference type="CDD" id="cd10548">
    <property type="entry name" value="cupin_CDO"/>
    <property type="match status" value="1"/>
</dbReference>
<name>A0A1I1RHB5_9BURK</name>
<proteinExistence type="predicted"/>